<dbReference type="PANTHER" id="PTHR42789:SF1">
    <property type="entry name" value="D-ISOMER SPECIFIC 2-HYDROXYACID DEHYDROGENASE FAMILY PROTEIN (AFU_ORTHOLOGUE AFUA_6G10090)"/>
    <property type="match status" value="1"/>
</dbReference>
<evidence type="ECO:0000256" key="3">
    <source>
        <dbReference type="ARBA" id="ARBA00023027"/>
    </source>
</evidence>
<protein>
    <submittedName>
        <fullName evidence="8">Hydroxyacid dehydrogenase</fullName>
    </submittedName>
</protein>
<keyword evidence="2 4" id="KW-0560">Oxidoreductase</keyword>
<comment type="similarity">
    <text evidence="1 4">Belongs to the D-isomer specific 2-hydroxyacid dehydrogenase family.</text>
</comment>
<evidence type="ECO:0000259" key="7">
    <source>
        <dbReference type="Pfam" id="PF02826"/>
    </source>
</evidence>
<reference evidence="8 9" key="2">
    <citation type="submission" date="2020-06" db="EMBL/GenBank/DDBJ databases">
        <title>Ramlibacter rhizophilus sp. nov., isolated from rhizosphere soil of national flower Mugunghwa from South Korea.</title>
        <authorList>
            <person name="Zheng-Fei Y."/>
            <person name="Huan T."/>
        </authorList>
    </citation>
    <scope>NUCLEOTIDE SEQUENCE [LARGE SCALE GENOMIC DNA]</scope>
    <source>
        <strain evidence="8 9">B156</strain>
    </source>
</reference>
<evidence type="ECO:0000313" key="8">
    <source>
        <dbReference type="EMBL" id="NNU45296.1"/>
    </source>
</evidence>
<dbReference type="RefSeq" id="WP_171563610.1">
    <property type="nucleotide sequence ID" value="NZ_JABFCS010000002.1"/>
</dbReference>
<evidence type="ECO:0000259" key="6">
    <source>
        <dbReference type="Pfam" id="PF00389"/>
    </source>
</evidence>
<comment type="caution">
    <text evidence="8">The sequence shown here is derived from an EMBL/GenBank/DDBJ whole genome shotgun (WGS) entry which is preliminary data.</text>
</comment>
<dbReference type="AlphaFoldDB" id="A0A849KIP6"/>
<dbReference type="InterPro" id="IPR006140">
    <property type="entry name" value="D-isomer_DH_NAD-bd"/>
</dbReference>
<keyword evidence="9" id="KW-1185">Reference proteome</keyword>
<evidence type="ECO:0000256" key="4">
    <source>
        <dbReference type="RuleBase" id="RU003719"/>
    </source>
</evidence>
<dbReference type="Proteomes" id="UP000552954">
    <property type="component" value="Unassembled WGS sequence"/>
</dbReference>
<evidence type="ECO:0000256" key="1">
    <source>
        <dbReference type="ARBA" id="ARBA00005854"/>
    </source>
</evidence>
<dbReference type="Gene3D" id="3.40.50.720">
    <property type="entry name" value="NAD(P)-binding Rossmann-like Domain"/>
    <property type="match status" value="2"/>
</dbReference>
<dbReference type="EMBL" id="JABFCS010000002">
    <property type="protein sequence ID" value="NNU45296.1"/>
    <property type="molecule type" value="Genomic_DNA"/>
</dbReference>
<dbReference type="InterPro" id="IPR050857">
    <property type="entry name" value="D-2-hydroxyacid_DH"/>
</dbReference>
<sequence>MDILLLERLVPEAHAWLEARHRVAYRPELAQDLGALRKQLYNVQTLVLPRKVVVTREFLDFAPVLRGLARMHVGTDNTDLEACRERRIRVVQAINAHVRSNAEYLLASLLLLFRRGIGTSIKGDRTAPATLGREIHGSTIGILGLAPSAHALAMMLDGMGARLIGYDPAVHHTAATWQRLRIQPVGLQELMAQSDAVSVQVLYASRYERFVNDKVLAHCKPGQVWVGTTRSSLFDPDALARALGDGRIEAAMLDGGEAGFAARGTPLHEQRNLFLTPRLGSYTRESRVRASWYVAQRLHEVLTAPRNSGFEPILSASMGLDSVAPPESQPAPLSDRAPLSDNAPLPDER</sequence>
<evidence type="ECO:0000256" key="2">
    <source>
        <dbReference type="ARBA" id="ARBA00023002"/>
    </source>
</evidence>
<organism evidence="8 9">
    <name type="scientific">Ramlibacter montanisoli</name>
    <dbReference type="NCBI Taxonomy" id="2732512"/>
    <lineage>
        <taxon>Bacteria</taxon>
        <taxon>Pseudomonadati</taxon>
        <taxon>Pseudomonadota</taxon>
        <taxon>Betaproteobacteria</taxon>
        <taxon>Burkholderiales</taxon>
        <taxon>Comamonadaceae</taxon>
        <taxon>Ramlibacter</taxon>
    </lineage>
</organism>
<keyword evidence="3" id="KW-0520">NAD</keyword>
<dbReference type="PANTHER" id="PTHR42789">
    <property type="entry name" value="D-ISOMER SPECIFIC 2-HYDROXYACID DEHYDROGENASE FAMILY PROTEIN (AFU_ORTHOLOGUE AFUA_6G10090)"/>
    <property type="match status" value="1"/>
</dbReference>
<feature type="region of interest" description="Disordered" evidence="5">
    <location>
        <begin position="319"/>
        <end position="349"/>
    </location>
</feature>
<dbReference type="Pfam" id="PF02826">
    <property type="entry name" value="2-Hacid_dh_C"/>
    <property type="match status" value="1"/>
</dbReference>
<dbReference type="SUPFAM" id="SSF51735">
    <property type="entry name" value="NAD(P)-binding Rossmann-fold domains"/>
    <property type="match status" value="1"/>
</dbReference>
<dbReference type="InterPro" id="IPR036291">
    <property type="entry name" value="NAD(P)-bd_dom_sf"/>
</dbReference>
<feature type="domain" description="D-isomer specific 2-hydroxyacid dehydrogenase NAD-binding" evidence="7">
    <location>
        <begin position="126"/>
        <end position="279"/>
    </location>
</feature>
<gene>
    <name evidence="8" type="ORF">HK415_22290</name>
</gene>
<dbReference type="Pfam" id="PF00389">
    <property type="entry name" value="2-Hacid_dh"/>
    <property type="match status" value="1"/>
</dbReference>
<dbReference type="GO" id="GO:0051287">
    <property type="term" value="F:NAD binding"/>
    <property type="evidence" value="ECO:0007669"/>
    <property type="project" value="InterPro"/>
</dbReference>
<dbReference type="SUPFAM" id="SSF52283">
    <property type="entry name" value="Formate/glycerate dehydrogenase catalytic domain-like"/>
    <property type="match status" value="1"/>
</dbReference>
<reference evidence="8 9" key="1">
    <citation type="submission" date="2020-05" db="EMBL/GenBank/DDBJ databases">
        <authorList>
            <person name="Khan S.A."/>
            <person name="Jeon C.O."/>
            <person name="Chun B.H."/>
        </authorList>
    </citation>
    <scope>NUCLEOTIDE SEQUENCE [LARGE SCALE GENOMIC DNA]</scope>
    <source>
        <strain evidence="8 9">B156</strain>
    </source>
</reference>
<feature type="domain" description="D-isomer specific 2-hydroxyacid dehydrogenase catalytic" evidence="6">
    <location>
        <begin position="3"/>
        <end position="303"/>
    </location>
</feature>
<accession>A0A849KIP6</accession>
<dbReference type="InterPro" id="IPR006139">
    <property type="entry name" value="D-isomer_2_OHA_DH_cat_dom"/>
</dbReference>
<evidence type="ECO:0000256" key="5">
    <source>
        <dbReference type="SAM" id="MobiDB-lite"/>
    </source>
</evidence>
<proteinExistence type="inferred from homology"/>
<evidence type="ECO:0000313" key="9">
    <source>
        <dbReference type="Proteomes" id="UP000552954"/>
    </source>
</evidence>
<name>A0A849KIP6_9BURK</name>
<dbReference type="GO" id="GO:0016616">
    <property type="term" value="F:oxidoreductase activity, acting on the CH-OH group of donors, NAD or NADP as acceptor"/>
    <property type="evidence" value="ECO:0007669"/>
    <property type="project" value="InterPro"/>
</dbReference>